<proteinExistence type="inferred from homology"/>
<evidence type="ECO:0000259" key="4">
    <source>
        <dbReference type="PROSITE" id="PS51900"/>
    </source>
</evidence>
<evidence type="ECO:0000313" key="5">
    <source>
        <dbReference type="EMBL" id="MBC8563504.1"/>
    </source>
</evidence>
<evidence type="ECO:0000313" key="6">
    <source>
        <dbReference type="Proteomes" id="UP000606193"/>
    </source>
</evidence>
<accession>A0ABR7N4E9</accession>
<organism evidence="5 6">
    <name type="scientific">Jutongia huaianensis</name>
    <dbReference type="NCBI Taxonomy" id="2763668"/>
    <lineage>
        <taxon>Bacteria</taxon>
        <taxon>Bacillati</taxon>
        <taxon>Bacillota</taxon>
        <taxon>Clostridia</taxon>
        <taxon>Lachnospirales</taxon>
        <taxon>Lachnospiraceae</taxon>
        <taxon>Jutongia</taxon>
    </lineage>
</organism>
<evidence type="ECO:0000256" key="3">
    <source>
        <dbReference type="PROSITE-ProRule" id="PRU01248"/>
    </source>
</evidence>
<keyword evidence="2 3" id="KW-0238">DNA-binding</keyword>
<reference evidence="5 6" key="1">
    <citation type="submission" date="2020-08" db="EMBL/GenBank/DDBJ databases">
        <title>Genome public.</title>
        <authorList>
            <person name="Liu C."/>
            <person name="Sun Q."/>
        </authorList>
    </citation>
    <scope>NUCLEOTIDE SEQUENCE [LARGE SCALE GENOMIC DNA]</scope>
    <source>
        <strain evidence="5 6">NSJ-37</strain>
    </source>
</reference>
<feature type="domain" description="Core-binding (CB)" evidence="4">
    <location>
        <begin position="1"/>
        <end position="82"/>
    </location>
</feature>
<protein>
    <submittedName>
        <fullName evidence="5">Phage integrase N-terminal SAM-like domain-containing protein</fullName>
    </submittedName>
</protein>
<dbReference type="Pfam" id="PF13495">
    <property type="entry name" value="Phage_int_SAM_4"/>
    <property type="match status" value="1"/>
</dbReference>
<dbReference type="InterPro" id="IPR004107">
    <property type="entry name" value="Integrase_SAM-like_N"/>
</dbReference>
<keyword evidence="6" id="KW-1185">Reference proteome</keyword>
<sequence length="139" mass="16584">MLVKLREVIQELCCGAFPPLGIRPRQRQSALHQQYIIRKSPEDVSWQDLRDYIKWLQKERNLSERTVNAAISQLRFFTIYVLHKPWDDNQLPKRKFDEYLPFRFSLSYTRINSSGLLILHHIMLPDQHSDVVKHTGKNQ</sequence>
<dbReference type="InterPro" id="IPR044068">
    <property type="entry name" value="CB"/>
</dbReference>
<name>A0ABR7N4E9_9FIRM</name>
<dbReference type="Gene3D" id="1.10.150.130">
    <property type="match status" value="1"/>
</dbReference>
<dbReference type="PROSITE" id="PS51900">
    <property type="entry name" value="CB"/>
    <property type="match status" value="1"/>
</dbReference>
<gene>
    <name evidence="5" type="ORF">H8704_12870</name>
</gene>
<comment type="caution">
    <text evidence="5">The sequence shown here is derived from an EMBL/GenBank/DDBJ whole genome shotgun (WGS) entry which is preliminary data.</text>
</comment>
<dbReference type="InterPro" id="IPR010998">
    <property type="entry name" value="Integrase_recombinase_N"/>
</dbReference>
<dbReference type="EMBL" id="JACRSX010000024">
    <property type="protein sequence ID" value="MBC8563504.1"/>
    <property type="molecule type" value="Genomic_DNA"/>
</dbReference>
<evidence type="ECO:0000256" key="1">
    <source>
        <dbReference type="ARBA" id="ARBA00008857"/>
    </source>
</evidence>
<dbReference type="Proteomes" id="UP000606193">
    <property type="component" value="Unassembled WGS sequence"/>
</dbReference>
<evidence type="ECO:0000256" key="2">
    <source>
        <dbReference type="ARBA" id="ARBA00023125"/>
    </source>
</evidence>
<comment type="similarity">
    <text evidence="1">Belongs to the 'phage' integrase family.</text>
</comment>